<feature type="domain" description="PKD" evidence="2">
    <location>
        <begin position="415"/>
        <end position="491"/>
    </location>
</feature>
<dbReference type="Proteomes" id="UP001595906">
    <property type="component" value="Unassembled WGS sequence"/>
</dbReference>
<feature type="domain" description="PKD" evidence="2">
    <location>
        <begin position="795"/>
        <end position="861"/>
    </location>
</feature>
<dbReference type="Pfam" id="PF13585">
    <property type="entry name" value="CHU_C"/>
    <property type="match status" value="1"/>
</dbReference>
<keyword evidence="4" id="KW-1185">Reference proteome</keyword>
<dbReference type="RefSeq" id="WP_379014847.1">
    <property type="nucleotide sequence ID" value="NZ_JBHSDC010000027.1"/>
</dbReference>
<organism evidence="3 4">
    <name type="scientific">Parasediminibacterium paludis</name>
    <dbReference type="NCBI Taxonomy" id="908966"/>
    <lineage>
        <taxon>Bacteria</taxon>
        <taxon>Pseudomonadati</taxon>
        <taxon>Bacteroidota</taxon>
        <taxon>Chitinophagia</taxon>
        <taxon>Chitinophagales</taxon>
        <taxon>Chitinophagaceae</taxon>
        <taxon>Parasediminibacterium</taxon>
    </lineage>
</organism>
<protein>
    <submittedName>
        <fullName evidence="3">PKD domain-containing protein</fullName>
    </submittedName>
</protein>
<dbReference type="SUPFAM" id="SSF49299">
    <property type="entry name" value="PKD domain"/>
    <property type="match status" value="6"/>
</dbReference>
<proteinExistence type="predicted"/>
<evidence type="ECO:0000256" key="1">
    <source>
        <dbReference type="SAM" id="SignalP"/>
    </source>
</evidence>
<feature type="signal peptide" evidence="1">
    <location>
        <begin position="1"/>
        <end position="19"/>
    </location>
</feature>
<accession>A0ABV8Q0B4</accession>
<comment type="caution">
    <text evidence="3">The sequence shown here is derived from an EMBL/GenBank/DDBJ whole genome shotgun (WGS) entry which is preliminary data.</text>
</comment>
<dbReference type="Pfam" id="PF00801">
    <property type="entry name" value="PKD"/>
    <property type="match status" value="1"/>
</dbReference>
<evidence type="ECO:0000313" key="3">
    <source>
        <dbReference type="EMBL" id="MFC4232838.1"/>
    </source>
</evidence>
<dbReference type="Gene3D" id="2.60.40.10">
    <property type="entry name" value="Immunoglobulins"/>
    <property type="match status" value="6"/>
</dbReference>
<evidence type="ECO:0000313" key="4">
    <source>
        <dbReference type="Proteomes" id="UP001595906"/>
    </source>
</evidence>
<reference evidence="4" key="1">
    <citation type="journal article" date="2019" name="Int. J. Syst. Evol. Microbiol.">
        <title>The Global Catalogue of Microorganisms (GCM) 10K type strain sequencing project: providing services to taxonomists for standard genome sequencing and annotation.</title>
        <authorList>
            <consortium name="The Broad Institute Genomics Platform"/>
            <consortium name="The Broad Institute Genome Sequencing Center for Infectious Disease"/>
            <person name="Wu L."/>
            <person name="Ma J."/>
        </authorList>
    </citation>
    <scope>NUCLEOTIDE SEQUENCE [LARGE SCALE GENOMIC DNA]</scope>
    <source>
        <strain evidence="4">CECT 8010</strain>
    </source>
</reference>
<dbReference type="InterPro" id="IPR026341">
    <property type="entry name" value="T9SS_type_B"/>
</dbReference>
<dbReference type="SMART" id="SM00089">
    <property type="entry name" value="PKD"/>
    <property type="match status" value="6"/>
</dbReference>
<feature type="domain" description="PKD" evidence="2">
    <location>
        <begin position="1069"/>
        <end position="1133"/>
    </location>
</feature>
<evidence type="ECO:0000259" key="2">
    <source>
        <dbReference type="PROSITE" id="PS50093"/>
    </source>
</evidence>
<gene>
    <name evidence="3" type="ORF">ACFOW1_13130</name>
</gene>
<keyword evidence="1" id="KW-0732">Signal</keyword>
<name>A0ABV8Q0B4_9BACT</name>
<dbReference type="InterPro" id="IPR035986">
    <property type="entry name" value="PKD_dom_sf"/>
</dbReference>
<dbReference type="NCBIfam" id="TIGR04131">
    <property type="entry name" value="Bac_Flav_CTERM"/>
    <property type="match status" value="1"/>
</dbReference>
<dbReference type="PROSITE" id="PS50093">
    <property type="entry name" value="PKD"/>
    <property type="match status" value="5"/>
</dbReference>
<feature type="chain" id="PRO_5047421013" evidence="1">
    <location>
        <begin position="20"/>
        <end position="1228"/>
    </location>
</feature>
<sequence>MTKYLYTIVLLLFASSMYAQNGCTVLGQTPSTAFPVCGTTILTQTVIPNCAGATIPVPVCNDPLGTYADVRPFWYKFTCFKGGTLGFLIQPNNNSDDYDWQIFDITGKNPSDVYTDASLFVSCNWSGITGPTGANATGSKQNSCAGTNYPNISSMPTLIQGHNYLMMVSNFSISQAGYKLSFGGGTSSITDTVTPKMLNATVACTGQSISLKLNKLMKCKSVDPDGSDFSISNSSVSITGATGVNCTTGFDMDSIVLTLNNPLPPGYAYITAKLGSDGNTILDNCDNGIAAGDTIGFVVRAGLPASMDSLSKAACAPKDITITLSDYVRCSSIAPDGSDFAISGPASISIVKASGNCNANGLTNTIVVSLAQSINTAGLFTISLKKGTDGNTIVNNCNKETPVGSLLTFTTIDTVSATFTYTIDSGCVNNTVHFKHNGNNGTNSWLWNFSNGSTSTLQNTDLVLPNAGSTTIKLTVSNGVCTNSYTSVLVQKFDTVKAVFSTPASVCPTNSWSITNASTGNITSYHWDFGNGTTSTAQNPAPFAYALQTTKQVYNISLIVTNALGCKDTAVHAIEVKGNPSVVLDSVIKATCAPQSITVRLNNPVSCSSVAADGSDFAISGPSAISIKSASPICDNTGLTNLITLNLMQPIKLGGNYTISTKLGSDGNILLNDCGITVASGTSIGFTTADTVSAKFMFKIDSGCVTNTIHFTQSGFNNINQWNWNFGNAAATATVQNPSIVVPNASTVNVQLIVSNGTCNDTATQTIVQQFDTVKAMFDFPTPICPTNNWAIMNNSTGKIASYKWDFGNGTSSTLKNPLPFAYPTSTQQNQYAIRLIVANAIGCTDSLTKTVTVKANLPATLDSVVKIACKPQQLVLYFSGPIDCSSIAADGSDFNIIGTSPINIVSAAGNCNAAGLANSITVNFSQPVYTAGAFAIYLQKGTDGNVLINDCGVESLAGGNLTFTTSDTVNAQFTYNTTLGCNNDNIQFAHDGRHGVNQWNWTISDGRTSTLQNPALVFPNAGNFTIQLTVSNGACSDMYSAPITLTFDTVQAIFEVPQYICPNEPWLISNTSTGKIVSFDWDFGSGVRSALQNPTNISYPIPTTVTQRKYTIRLTVTNNIGCSSTASNEVMVLKSCYIAVPTGFTPNNDGLNDYLGPLNAYKTENLLFKVFNRMGNVVFETTDWQKKWDGRINGILQPSGTYVWYLTYTDTDTKKVVNLSGTSVLIR</sequence>
<dbReference type="EMBL" id="JBHSDC010000027">
    <property type="protein sequence ID" value="MFC4232838.1"/>
    <property type="molecule type" value="Genomic_DNA"/>
</dbReference>
<feature type="domain" description="PKD" evidence="2">
    <location>
        <begin position="1000"/>
        <end position="1035"/>
    </location>
</feature>
<dbReference type="Pfam" id="PF18911">
    <property type="entry name" value="PKD_4"/>
    <property type="match status" value="2"/>
</dbReference>
<dbReference type="InterPro" id="IPR000601">
    <property type="entry name" value="PKD_dom"/>
</dbReference>
<feature type="domain" description="PKD" evidence="2">
    <location>
        <begin position="495"/>
        <end position="576"/>
    </location>
</feature>
<dbReference type="InterPro" id="IPR022409">
    <property type="entry name" value="PKD/Chitinase_dom"/>
</dbReference>
<dbReference type="InterPro" id="IPR013783">
    <property type="entry name" value="Ig-like_fold"/>
</dbReference>
<dbReference type="CDD" id="cd00146">
    <property type="entry name" value="PKD"/>
    <property type="match status" value="3"/>
</dbReference>